<dbReference type="AlphaFoldDB" id="A0A6I9RXN3"/>
<dbReference type="OrthoDB" id="1921280at2759"/>
<dbReference type="FunCoup" id="A0A6I9RXN3">
    <property type="interactions" value="10"/>
</dbReference>
<dbReference type="GeneID" id="105054410"/>
<sequence>MGGHKNSRPSSSDRRQWQRIFGSLVEMLQSRQSQIETLADDRKFLERYIQTQHDRWASKARLLESHISQMKGEERKHRRVQAAKLDLMVGMKEREALCYKIQYELAESDLEDFHACVETLSAEISELKEKLQGREVHNGRRAGLSEAEPVGNPKKDDRCHTSLESEIQKLKHAYKRLSSEKEAEVSALLAEKDFVWNQFKHREKDYTGLLKSKRIEVEQAEEAMDKLLRDLEKLQSSANEKDETIAGLEAERARLELDLRQQTQEAEEANAKLEQLQLDMKQLRTLAKEKDETIAKLRSDLAKIKMDATKSTNKKSGFSKDLDSRRNSRNASATPVESCVRSSRKRNLESARSDAGQKRKHANEDSAGSRVSSAFNGLRRCSIRRQTRTFSPVDSPRLFSANFKVPKLKSFSTAVL</sequence>
<name>A0A6I9RXN3_ELAGV</name>
<evidence type="ECO:0000256" key="1">
    <source>
        <dbReference type="SAM" id="Coils"/>
    </source>
</evidence>
<evidence type="ECO:0000313" key="3">
    <source>
        <dbReference type="Proteomes" id="UP000504607"/>
    </source>
</evidence>
<proteinExistence type="predicted"/>
<dbReference type="InParanoid" id="A0A6I9RXN3"/>
<keyword evidence="1" id="KW-0175">Coiled coil</keyword>
<feature type="coiled-coil region" evidence="1">
    <location>
        <begin position="210"/>
        <end position="307"/>
    </location>
</feature>
<evidence type="ECO:0000256" key="2">
    <source>
        <dbReference type="SAM" id="MobiDB-lite"/>
    </source>
</evidence>
<dbReference type="KEGG" id="egu:105054410"/>
<gene>
    <name evidence="4" type="primary">LOC105054410</name>
</gene>
<dbReference type="PANTHER" id="PTHR35992:SF1">
    <property type="entry name" value="CYTOMATRIX PROTEIN-LIKE PROTEIN"/>
    <property type="match status" value="1"/>
</dbReference>
<organism evidence="3 4">
    <name type="scientific">Elaeis guineensis var. tenera</name>
    <name type="common">Oil palm</name>
    <dbReference type="NCBI Taxonomy" id="51953"/>
    <lineage>
        <taxon>Eukaryota</taxon>
        <taxon>Viridiplantae</taxon>
        <taxon>Streptophyta</taxon>
        <taxon>Embryophyta</taxon>
        <taxon>Tracheophyta</taxon>
        <taxon>Spermatophyta</taxon>
        <taxon>Magnoliopsida</taxon>
        <taxon>Liliopsida</taxon>
        <taxon>Arecaceae</taxon>
        <taxon>Arecoideae</taxon>
        <taxon>Cocoseae</taxon>
        <taxon>Elaeidinae</taxon>
        <taxon>Elaeis</taxon>
    </lineage>
</organism>
<evidence type="ECO:0000313" key="4">
    <source>
        <dbReference type="RefSeq" id="XP_010934201.1"/>
    </source>
</evidence>
<feature type="compositionally biased region" description="Basic and acidic residues" evidence="2">
    <location>
        <begin position="346"/>
        <end position="357"/>
    </location>
</feature>
<keyword evidence="3" id="KW-1185">Reference proteome</keyword>
<dbReference type="Proteomes" id="UP000504607">
    <property type="component" value="Chromosome 11"/>
</dbReference>
<reference evidence="4" key="1">
    <citation type="submission" date="2025-08" db="UniProtKB">
        <authorList>
            <consortium name="RefSeq"/>
        </authorList>
    </citation>
    <scope>IDENTIFICATION</scope>
</reference>
<accession>A0A6I9RXN3</accession>
<dbReference type="RefSeq" id="XP_010934201.1">
    <property type="nucleotide sequence ID" value="XM_010935899.3"/>
</dbReference>
<feature type="region of interest" description="Disordered" evidence="2">
    <location>
        <begin position="308"/>
        <end position="371"/>
    </location>
</feature>
<dbReference type="PANTHER" id="PTHR35992">
    <property type="entry name" value="CYTOMATRIX PROTEIN-LIKE PROTEIN"/>
    <property type="match status" value="1"/>
</dbReference>
<protein>
    <submittedName>
        <fullName evidence="4">Paramyosin</fullName>
    </submittedName>
</protein>